<sequence>MVDAVSGPVDQGAIRAVAALDDDLRRGMYTFVRQARRPVTRDEAAAAVGISRKLAAFHLEKLVDAGLLRYGMDARGAPRKVGRRPKVYEPAGSVQVAIPARRYDLLADILLDAVLGQAQGEQAREVAIRVATERGERIGAAERDRLRPGRLGAERALTFAQTLLAGYGFEPHRDSPTTVTLGNCPFHSLAERAPALVCALNRALVQGILTGFDVTTVEAGLAPAPGRCCVELAATASRERNV</sequence>
<dbReference type="CDD" id="cd00090">
    <property type="entry name" value="HTH_ARSR"/>
    <property type="match status" value="1"/>
</dbReference>
<dbReference type="Pfam" id="PF12840">
    <property type="entry name" value="HTH_20"/>
    <property type="match status" value="1"/>
</dbReference>
<proteinExistence type="predicted"/>
<dbReference type="RefSeq" id="WP_378270086.1">
    <property type="nucleotide sequence ID" value="NZ_JBHUKR010000021.1"/>
</dbReference>
<organism evidence="1 2">
    <name type="scientific">Amycolatopsis pigmentata</name>
    <dbReference type="NCBI Taxonomy" id="450801"/>
    <lineage>
        <taxon>Bacteria</taxon>
        <taxon>Bacillati</taxon>
        <taxon>Actinomycetota</taxon>
        <taxon>Actinomycetes</taxon>
        <taxon>Pseudonocardiales</taxon>
        <taxon>Pseudonocardiaceae</taxon>
        <taxon>Amycolatopsis</taxon>
    </lineage>
</organism>
<dbReference type="Proteomes" id="UP001597417">
    <property type="component" value="Unassembled WGS sequence"/>
</dbReference>
<gene>
    <name evidence="1" type="ORF">ACFSXZ_33270</name>
</gene>
<keyword evidence="2" id="KW-1185">Reference proteome</keyword>
<dbReference type="EMBL" id="JBHUKR010000021">
    <property type="protein sequence ID" value="MFD2421211.1"/>
    <property type="molecule type" value="Genomic_DNA"/>
</dbReference>
<evidence type="ECO:0000313" key="1">
    <source>
        <dbReference type="EMBL" id="MFD2421211.1"/>
    </source>
</evidence>
<name>A0ABW5G4W7_9PSEU</name>
<dbReference type="InterPro" id="IPR011991">
    <property type="entry name" value="ArsR-like_HTH"/>
</dbReference>
<dbReference type="Gene3D" id="1.10.10.10">
    <property type="entry name" value="Winged helix-like DNA-binding domain superfamily/Winged helix DNA-binding domain"/>
    <property type="match status" value="1"/>
</dbReference>
<reference evidence="2" key="1">
    <citation type="journal article" date="2019" name="Int. J. Syst. Evol. Microbiol.">
        <title>The Global Catalogue of Microorganisms (GCM) 10K type strain sequencing project: providing services to taxonomists for standard genome sequencing and annotation.</title>
        <authorList>
            <consortium name="The Broad Institute Genomics Platform"/>
            <consortium name="The Broad Institute Genome Sequencing Center for Infectious Disease"/>
            <person name="Wu L."/>
            <person name="Ma J."/>
        </authorList>
    </citation>
    <scope>NUCLEOTIDE SEQUENCE [LARGE SCALE GENOMIC DNA]</scope>
    <source>
        <strain evidence="2">CGMCC 4.7645</strain>
    </source>
</reference>
<dbReference type="SUPFAM" id="SSF46785">
    <property type="entry name" value="Winged helix' DNA-binding domain"/>
    <property type="match status" value="1"/>
</dbReference>
<dbReference type="InterPro" id="IPR036388">
    <property type="entry name" value="WH-like_DNA-bd_sf"/>
</dbReference>
<dbReference type="InterPro" id="IPR036390">
    <property type="entry name" value="WH_DNA-bd_sf"/>
</dbReference>
<comment type="caution">
    <text evidence="1">The sequence shown here is derived from an EMBL/GenBank/DDBJ whole genome shotgun (WGS) entry which is preliminary data.</text>
</comment>
<protein>
    <submittedName>
        <fullName evidence="1">Helix-turn-helix transcriptional regulator</fullName>
    </submittedName>
</protein>
<evidence type="ECO:0000313" key="2">
    <source>
        <dbReference type="Proteomes" id="UP001597417"/>
    </source>
</evidence>
<accession>A0ABW5G4W7</accession>